<dbReference type="Proteomes" id="UP000252733">
    <property type="component" value="Unassembled WGS sequence"/>
</dbReference>
<comment type="caution">
    <text evidence="1">The sequence shown here is derived from an EMBL/GenBank/DDBJ whole genome shotgun (WGS) entry which is preliminary data.</text>
</comment>
<sequence length="65" mass="7562">MKKVFTKHFQYTGLDDYDMSLDDQMNSFLQEEAITPEQILDLEYSSHSSQGVNTYSALIMYSVEK</sequence>
<dbReference type="RefSeq" id="WP_106153590.1">
    <property type="nucleotide sequence ID" value="NZ_PVTS01000011.1"/>
</dbReference>
<name>A0A2T0XFM9_9BACT</name>
<evidence type="ECO:0000313" key="1">
    <source>
        <dbReference type="EMBL" id="RCW34614.1"/>
    </source>
</evidence>
<organism evidence="1 2">
    <name type="scientific">Marinilabilia salmonicolor</name>
    <dbReference type="NCBI Taxonomy" id="989"/>
    <lineage>
        <taxon>Bacteria</taxon>
        <taxon>Pseudomonadati</taxon>
        <taxon>Bacteroidota</taxon>
        <taxon>Bacteroidia</taxon>
        <taxon>Marinilabiliales</taxon>
        <taxon>Marinilabiliaceae</taxon>
        <taxon>Marinilabilia</taxon>
    </lineage>
</organism>
<dbReference type="EMBL" id="QPIZ01000011">
    <property type="protein sequence ID" value="RCW34614.1"/>
    <property type="molecule type" value="Genomic_DNA"/>
</dbReference>
<dbReference type="OrthoDB" id="1122393at2"/>
<keyword evidence="2" id="KW-1185">Reference proteome</keyword>
<reference evidence="1 2" key="1">
    <citation type="submission" date="2018-07" db="EMBL/GenBank/DDBJ databases">
        <title>Freshwater and sediment microbial communities from various areas in North America, analyzing microbe dynamics in response to fracking.</title>
        <authorList>
            <person name="Lamendella R."/>
        </authorList>
    </citation>
    <scope>NUCLEOTIDE SEQUENCE [LARGE SCALE GENOMIC DNA]</scope>
    <source>
        <strain evidence="1 2">160A</strain>
    </source>
</reference>
<protein>
    <recommendedName>
        <fullName evidence="3">Sporulation protein Cse60</fullName>
    </recommendedName>
</protein>
<evidence type="ECO:0000313" key="2">
    <source>
        <dbReference type="Proteomes" id="UP000252733"/>
    </source>
</evidence>
<proteinExistence type="predicted"/>
<dbReference type="STRING" id="1168289.GCA_000259075_02038"/>
<evidence type="ECO:0008006" key="3">
    <source>
        <dbReference type="Google" id="ProtNLM"/>
    </source>
</evidence>
<gene>
    <name evidence="1" type="ORF">DFO77_111116</name>
</gene>
<dbReference type="AlphaFoldDB" id="A0A2T0XFM9"/>
<accession>A0A2T0XFM9</accession>